<organism evidence="1 2">
    <name type="scientific">Tunturiibacter lichenicola</name>
    <dbReference type="NCBI Taxonomy" id="2051959"/>
    <lineage>
        <taxon>Bacteria</taxon>
        <taxon>Pseudomonadati</taxon>
        <taxon>Acidobacteriota</taxon>
        <taxon>Terriglobia</taxon>
        <taxon>Terriglobales</taxon>
        <taxon>Acidobacteriaceae</taxon>
        <taxon>Tunturiibacter</taxon>
    </lineage>
</organism>
<evidence type="ECO:0000313" key="2">
    <source>
        <dbReference type="Proteomes" id="UP000564385"/>
    </source>
</evidence>
<proteinExistence type="predicted"/>
<dbReference type="EMBL" id="JACCCU010000003">
    <property type="protein sequence ID" value="NYF91856.1"/>
    <property type="molecule type" value="Genomic_DNA"/>
</dbReference>
<dbReference type="Proteomes" id="UP000564385">
    <property type="component" value="Unassembled WGS sequence"/>
</dbReference>
<gene>
    <name evidence="1" type="ORF">HDF08_003975</name>
</gene>
<dbReference type="AlphaFoldDB" id="A0A852VQL4"/>
<sequence length="88" mass="9691">MKKAFFSVLLSNPIRNTIFCKSSRSALWFTMHHSSSQLGLKWAPNEENSGNSGLSSPVLPGRNGLLFADYRATLHDCKSATVWFGTGN</sequence>
<accession>A0A852VQL4</accession>
<name>A0A852VQL4_9BACT</name>
<evidence type="ECO:0000313" key="1">
    <source>
        <dbReference type="EMBL" id="NYF91856.1"/>
    </source>
</evidence>
<protein>
    <submittedName>
        <fullName evidence="1">Uncharacterized protein</fullName>
    </submittedName>
</protein>
<comment type="caution">
    <text evidence="1">The sequence shown here is derived from an EMBL/GenBank/DDBJ whole genome shotgun (WGS) entry which is preliminary data.</text>
</comment>
<reference evidence="1 2" key="1">
    <citation type="submission" date="2020-07" db="EMBL/GenBank/DDBJ databases">
        <title>Genomic Encyclopedia of Type Strains, Phase IV (KMG-V): Genome sequencing to study the core and pangenomes of soil and plant-associated prokaryotes.</title>
        <authorList>
            <person name="Whitman W."/>
        </authorList>
    </citation>
    <scope>NUCLEOTIDE SEQUENCE [LARGE SCALE GENOMIC DNA]</scope>
    <source>
        <strain evidence="1 2">M8UP22</strain>
    </source>
</reference>